<comment type="subcellular location">
    <subcellularLocation>
        <location evidence="1 7">Cell outer membrane</location>
        <topology evidence="1 7">Multi-pass membrane protein</topology>
    </subcellularLocation>
</comment>
<evidence type="ECO:0000256" key="6">
    <source>
        <dbReference type="ARBA" id="ARBA00023237"/>
    </source>
</evidence>
<reference evidence="9 10" key="1">
    <citation type="journal article" date="2009" name="Stand. Genomic Sci.">
        <title>Complete genome sequence of Pedobacter heparinus type strain (HIM 762-3).</title>
        <authorList>
            <person name="Han C."/>
            <person name="Spring S."/>
            <person name="Lapidus A."/>
            <person name="Del Rio T.G."/>
            <person name="Tice H."/>
            <person name="Copeland A."/>
            <person name="Cheng J.F."/>
            <person name="Lucas S."/>
            <person name="Chen F."/>
            <person name="Nolan M."/>
            <person name="Bruce D."/>
            <person name="Goodwin L."/>
            <person name="Pitluck S."/>
            <person name="Ivanova N."/>
            <person name="Mavromatis K."/>
            <person name="Mikhailova N."/>
            <person name="Pati A."/>
            <person name="Chen A."/>
            <person name="Palaniappan K."/>
            <person name="Land M."/>
            <person name="Hauser L."/>
            <person name="Chang Y.J."/>
            <person name="Jeffries C.C."/>
            <person name="Saunders E."/>
            <person name="Chertkov O."/>
            <person name="Brettin T."/>
            <person name="Goker M."/>
            <person name="Rohde M."/>
            <person name="Bristow J."/>
            <person name="Eisen J.A."/>
            <person name="Markowitz V."/>
            <person name="Hugenholtz P."/>
            <person name="Kyrpides N.C."/>
            <person name="Klenk H.P."/>
            <person name="Detter J.C."/>
        </authorList>
    </citation>
    <scope>NUCLEOTIDE SEQUENCE [LARGE SCALE GENOMIC DNA]</scope>
    <source>
        <strain evidence="10">ATCC 13125 / DSM 2366 / CIP 104194 / JCM 7457 / NBRC 12017 / NCIMB 9290 / NRRL B-14731 / HIM 762-3</strain>
    </source>
</reference>
<evidence type="ECO:0000313" key="10">
    <source>
        <dbReference type="Proteomes" id="UP000000852"/>
    </source>
</evidence>
<name>C6Y2V9_PEDHD</name>
<evidence type="ECO:0000313" key="9">
    <source>
        <dbReference type="EMBL" id="ACU03172.1"/>
    </source>
</evidence>
<organism evidence="9 10">
    <name type="scientific">Pedobacter heparinus (strain ATCC 13125 / DSM 2366 / CIP 104194 / JCM 7457 / NBRC 12017 / NCIMB 9290 / NRRL B-14731 / HIM 762-3)</name>
    <dbReference type="NCBI Taxonomy" id="485917"/>
    <lineage>
        <taxon>Bacteria</taxon>
        <taxon>Pseudomonadati</taxon>
        <taxon>Bacteroidota</taxon>
        <taxon>Sphingobacteriia</taxon>
        <taxon>Sphingobacteriales</taxon>
        <taxon>Sphingobacteriaceae</taxon>
        <taxon>Pedobacter</taxon>
    </lineage>
</organism>
<dbReference type="PROSITE" id="PS52016">
    <property type="entry name" value="TONB_DEPENDENT_REC_3"/>
    <property type="match status" value="1"/>
</dbReference>
<evidence type="ECO:0000256" key="1">
    <source>
        <dbReference type="ARBA" id="ARBA00004571"/>
    </source>
</evidence>
<dbReference type="Gene3D" id="2.60.40.1120">
    <property type="entry name" value="Carboxypeptidase-like, regulatory domain"/>
    <property type="match status" value="1"/>
</dbReference>
<dbReference type="AlphaFoldDB" id="C6Y2V9"/>
<sequence length="1199" mass="133705">MYKFYYTNGYGVTSYIRKSMASLWQITWNPNIRKWLMRINLTWLMLLIAFMQVSLAAKAQKISLSKKNAPLTEIFKELRKQSGYDFVINKDQIKIAKPVSLSVNDDDLVNVLTKCFENQPFTYLMEDKMIIVVNKKPEKVKVGVLPIDVKGRLVDENGSPLVGASISVKGSERKTITNEKGEFSLTNIDDRAFLVISFVGYEVKEISAKSELGTIKMFAIVSALDEIQIVNTGYQKLPKERMTGSFVYVDRELIERSVSTNILTRLQDVVPGMIFNRNRSASNLSGEGNISIRGQSTIFGNTQPLIILDNFPYDGDLANINPNDIENISVLKDAAASSIWGARAGNGVIVLTSKRAKAGQALVIAANTNLSYIPQPNLLKNQNMSSGDFIDLEKILFSRGFYNGAENSVVRTPLTPVVELLISERDGKISTADADRMIQSLKGYDIREQYMRYMGNSVINQQYAVNASGDGNNNSYYLSIGYDHNRLSDKLNYAKRLNMNFNDRLRFLDNKLEVSVGLLLTRSINERPNNGFNALSWNLGDKVYPYARLVDQMGNPAAIVKDYRMAFSQTALSSGYLDWEYRPVEDMEAIENRAQALDYRINTNAKYRIATFLEAEAAFQYGRNSWQQRMVQGAGSYYTRNLINRFTQIVAGGTNVYPVPIGAILDQSVNNSESFNFRGQLNYRKTISGFEIAALGGYEWRDLSTSGYSNRYYGYNDDIAQVGSVNYVGVYPVSYYLPGSSGTGSIPVMDGVSGTTDRFLSFYSNASVSFKSKYVLSGSARLDRSNIFGVNSNQKGVPLWSAGLLWNLSKEDFYGSSGSSLFPMLSIKASFGYNGNIDRNTSAFTTASYFSGSSVLTRQNYAAIINPPNPDLRWERVKVANLGIDFIAKDHRISGTLEFYRKSGLDLIGEIPYAPSSGITSFRGNVANTRVSGVDLSLNTVNTNGNFKWTTSFWASYNDEIVTKYVPGPNANVGSYTLQGDAGIIPIKGYPLYSMFSYKWAGLNQLGDPQGFLKGTPSADYTSIFAASTLDNIVFSGSAKPKAFGSLINNLSFKGFNFSANLTYRLGYYFRRNSINYSQALSGKGGHMDFSARWKQPGDESLTQIPALPSSSNTNRDNMYLYSDVLVEKGDHIRLQDLRMGYQFPNKLQQRFGVNHMEVFTYLSNLGLIWSANKKDIDPDYVNGLAPEKSFAIGVKFNF</sequence>
<dbReference type="InterPro" id="IPR036942">
    <property type="entry name" value="Beta-barrel_TonB_sf"/>
</dbReference>
<dbReference type="Pfam" id="PF13715">
    <property type="entry name" value="CarbopepD_reg_2"/>
    <property type="match status" value="1"/>
</dbReference>
<evidence type="ECO:0000259" key="8">
    <source>
        <dbReference type="Pfam" id="PF07715"/>
    </source>
</evidence>
<dbReference type="SUPFAM" id="SSF56935">
    <property type="entry name" value="Porins"/>
    <property type="match status" value="1"/>
</dbReference>
<dbReference type="OrthoDB" id="9768177at2"/>
<dbReference type="EMBL" id="CP001681">
    <property type="protein sequence ID" value="ACU03172.1"/>
    <property type="molecule type" value="Genomic_DNA"/>
</dbReference>
<protein>
    <submittedName>
        <fullName evidence="9">TonB-dependent receptor plug</fullName>
    </submittedName>
</protein>
<evidence type="ECO:0000256" key="2">
    <source>
        <dbReference type="ARBA" id="ARBA00022448"/>
    </source>
</evidence>
<evidence type="ECO:0000256" key="4">
    <source>
        <dbReference type="ARBA" id="ARBA00022692"/>
    </source>
</evidence>
<dbReference type="Gene3D" id="2.40.170.20">
    <property type="entry name" value="TonB-dependent receptor, beta-barrel domain"/>
    <property type="match status" value="1"/>
</dbReference>
<evidence type="ECO:0000256" key="3">
    <source>
        <dbReference type="ARBA" id="ARBA00022452"/>
    </source>
</evidence>
<dbReference type="InterPro" id="IPR023996">
    <property type="entry name" value="TonB-dep_OMP_SusC/RagA"/>
</dbReference>
<dbReference type="Pfam" id="PF07715">
    <property type="entry name" value="Plug"/>
    <property type="match status" value="1"/>
</dbReference>
<dbReference type="STRING" id="485917.Phep_0950"/>
<keyword evidence="3 7" id="KW-1134">Transmembrane beta strand</keyword>
<dbReference type="InterPro" id="IPR039426">
    <property type="entry name" value="TonB-dep_rcpt-like"/>
</dbReference>
<evidence type="ECO:0000256" key="7">
    <source>
        <dbReference type="PROSITE-ProRule" id="PRU01360"/>
    </source>
</evidence>
<keyword evidence="6 7" id="KW-0998">Cell outer membrane</keyword>
<dbReference type="GO" id="GO:0009279">
    <property type="term" value="C:cell outer membrane"/>
    <property type="evidence" value="ECO:0007669"/>
    <property type="project" value="UniProtKB-SubCell"/>
</dbReference>
<dbReference type="HOGENOM" id="CLU_004317_0_1_10"/>
<dbReference type="NCBIfam" id="TIGR04056">
    <property type="entry name" value="OMP_RagA_SusC"/>
    <property type="match status" value="1"/>
</dbReference>
<comment type="similarity">
    <text evidence="7">Belongs to the TonB-dependent receptor family.</text>
</comment>
<dbReference type="Gene3D" id="2.170.130.10">
    <property type="entry name" value="TonB-dependent receptor, plug domain"/>
    <property type="match status" value="1"/>
</dbReference>
<feature type="domain" description="TonB-dependent receptor plug" evidence="8">
    <location>
        <begin position="239"/>
        <end position="348"/>
    </location>
</feature>
<dbReference type="SUPFAM" id="SSF49464">
    <property type="entry name" value="Carboxypeptidase regulatory domain-like"/>
    <property type="match status" value="1"/>
</dbReference>
<proteinExistence type="inferred from homology"/>
<keyword evidence="9" id="KW-0675">Receptor</keyword>
<gene>
    <name evidence="9" type="ordered locus">Phep_0950</name>
</gene>
<keyword evidence="5 7" id="KW-0472">Membrane</keyword>
<keyword evidence="4 7" id="KW-0812">Transmembrane</keyword>
<dbReference type="InterPro" id="IPR012910">
    <property type="entry name" value="Plug_dom"/>
</dbReference>
<dbReference type="eggNOG" id="COG1629">
    <property type="taxonomic scope" value="Bacteria"/>
</dbReference>
<accession>C6Y2V9</accession>
<dbReference type="RefSeq" id="WP_012781116.1">
    <property type="nucleotide sequence ID" value="NZ_AQGK01000003.1"/>
</dbReference>
<dbReference type="InterPro" id="IPR008969">
    <property type="entry name" value="CarboxyPept-like_regulatory"/>
</dbReference>
<dbReference type="InterPro" id="IPR023997">
    <property type="entry name" value="TonB-dep_OMP_SusC/RagA_CS"/>
</dbReference>
<keyword evidence="10" id="KW-1185">Reference proteome</keyword>
<dbReference type="NCBIfam" id="TIGR04057">
    <property type="entry name" value="SusC_RagA_signa"/>
    <property type="match status" value="1"/>
</dbReference>
<dbReference type="Proteomes" id="UP000000852">
    <property type="component" value="Chromosome"/>
</dbReference>
<keyword evidence="2 7" id="KW-0813">Transport</keyword>
<dbReference type="KEGG" id="phe:Phep_0950"/>
<evidence type="ECO:0000256" key="5">
    <source>
        <dbReference type="ARBA" id="ARBA00023136"/>
    </source>
</evidence>
<dbReference type="InterPro" id="IPR037066">
    <property type="entry name" value="Plug_dom_sf"/>
</dbReference>